<organism evidence="1 2">
    <name type="scientific">Collybiopsis confluens</name>
    <dbReference type="NCBI Taxonomy" id="2823264"/>
    <lineage>
        <taxon>Eukaryota</taxon>
        <taxon>Fungi</taxon>
        <taxon>Dikarya</taxon>
        <taxon>Basidiomycota</taxon>
        <taxon>Agaricomycotina</taxon>
        <taxon>Agaricomycetes</taxon>
        <taxon>Agaricomycetidae</taxon>
        <taxon>Agaricales</taxon>
        <taxon>Marasmiineae</taxon>
        <taxon>Omphalotaceae</taxon>
        <taxon>Collybiopsis</taxon>
    </lineage>
</organism>
<evidence type="ECO:0000313" key="2">
    <source>
        <dbReference type="Proteomes" id="UP000518752"/>
    </source>
</evidence>
<sequence>MAFGPGHRRTRRRDRQYQFRKLKHSRGLMFSISLIFSWADGEIRVSELKELQTRPIVSASWVGFCCRIVDWTLSGRDVPGDISPRNLAQLVLIARSYGGGWASFAPQQGVSLGVL</sequence>
<proteinExistence type="predicted"/>
<accession>A0A8H5GYB3</accession>
<name>A0A8H5GYB3_9AGAR</name>
<dbReference type="EMBL" id="JAACJN010000107">
    <property type="protein sequence ID" value="KAF5373202.1"/>
    <property type="molecule type" value="Genomic_DNA"/>
</dbReference>
<comment type="caution">
    <text evidence="1">The sequence shown here is derived from an EMBL/GenBank/DDBJ whole genome shotgun (WGS) entry which is preliminary data.</text>
</comment>
<dbReference type="Proteomes" id="UP000518752">
    <property type="component" value="Unassembled WGS sequence"/>
</dbReference>
<reference evidence="1 2" key="1">
    <citation type="journal article" date="2020" name="ISME J.">
        <title>Uncovering the hidden diversity of litter-decomposition mechanisms in mushroom-forming fungi.</title>
        <authorList>
            <person name="Floudas D."/>
            <person name="Bentzer J."/>
            <person name="Ahren D."/>
            <person name="Johansson T."/>
            <person name="Persson P."/>
            <person name="Tunlid A."/>
        </authorList>
    </citation>
    <scope>NUCLEOTIDE SEQUENCE [LARGE SCALE GENOMIC DNA]</scope>
    <source>
        <strain evidence="1 2">CBS 406.79</strain>
    </source>
</reference>
<protein>
    <submittedName>
        <fullName evidence="1">Uncharacterized protein</fullName>
    </submittedName>
</protein>
<dbReference type="AlphaFoldDB" id="A0A8H5GYB3"/>
<keyword evidence="2" id="KW-1185">Reference proteome</keyword>
<gene>
    <name evidence="1" type="ORF">D9757_010570</name>
</gene>
<evidence type="ECO:0000313" key="1">
    <source>
        <dbReference type="EMBL" id="KAF5373202.1"/>
    </source>
</evidence>